<keyword evidence="2" id="KW-0472">Membrane</keyword>
<dbReference type="AlphaFoldDB" id="A0A1F5DQ66"/>
<dbReference type="SUPFAM" id="SSF63817">
    <property type="entry name" value="Sortase"/>
    <property type="match status" value="1"/>
</dbReference>
<dbReference type="Proteomes" id="UP000178764">
    <property type="component" value="Unassembled WGS sequence"/>
</dbReference>
<dbReference type="CDD" id="cd05830">
    <property type="entry name" value="Sortase_E"/>
    <property type="match status" value="1"/>
</dbReference>
<evidence type="ECO:0000256" key="2">
    <source>
        <dbReference type="SAM" id="Phobius"/>
    </source>
</evidence>
<protein>
    <recommendedName>
        <fullName evidence="5">Sortase</fullName>
    </recommendedName>
</protein>
<dbReference type="EMBL" id="MEZT01000003">
    <property type="protein sequence ID" value="OGD57298.1"/>
    <property type="molecule type" value="Genomic_DNA"/>
</dbReference>
<keyword evidence="1" id="KW-0378">Hydrolase</keyword>
<dbReference type="InterPro" id="IPR042003">
    <property type="entry name" value="Sortase_E"/>
</dbReference>
<dbReference type="InterPro" id="IPR023365">
    <property type="entry name" value="Sortase_dom-sf"/>
</dbReference>
<comment type="caution">
    <text evidence="3">The sequence shown here is derived from an EMBL/GenBank/DDBJ whole genome shotgun (WGS) entry which is preliminary data.</text>
</comment>
<dbReference type="Gene3D" id="2.40.260.10">
    <property type="entry name" value="Sortase"/>
    <property type="match status" value="1"/>
</dbReference>
<organism evidence="3 4">
    <name type="scientific">Candidatus Berkelbacteria bacterium RBG_13_40_8</name>
    <dbReference type="NCBI Taxonomy" id="1797467"/>
    <lineage>
        <taxon>Bacteria</taxon>
        <taxon>Candidatus Berkelbacteria</taxon>
    </lineage>
</organism>
<evidence type="ECO:0000313" key="3">
    <source>
        <dbReference type="EMBL" id="OGD57298.1"/>
    </source>
</evidence>
<dbReference type="GO" id="GO:0016787">
    <property type="term" value="F:hydrolase activity"/>
    <property type="evidence" value="ECO:0007669"/>
    <property type="project" value="UniProtKB-KW"/>
</dbReference>
<sequence>MNQPFFDEKDIREIFEPEKPASLSAAPPVEVEFQPAAPLTKPQKIEFEKDFLAIPKLILKFFGVFLLIFAISYTIINAPALVLKMKYFWETDYRNQPWGTEANLATLTVNESRLVIPKIRVDAPIIWNVAEANITESLQNGVVHYQGTALPGDLGNVFITGHSSYYLWAPGSYKDVFALLNKLGAGDKIYIQYGGATFTYEVTDQQVVSPDRLDVLSQANENILTLMTCVPVGTSLNRLIVTAKQI</sequence>
<name>A0A1F5DQ66_9BACT</name>
<dbReference type="InterPro" id="IPR005754">
    <property type="entry name" value="Sortase"/>
</dbReference>
<feature type="transmembrane region" description="Helical" evidence="2">
    <location>
        <begin position="57"/>
        <end position="76"/>
    </location>
</feature>
<reference evidence="3 4" key="1">
    <citation type="journal article" date="2016" name="Nat. Commun.">
        <title>Thousands of microbial genomes shed light on interconnected biogeochemical processes in an aquifer system.</title>
        <authorList>
            <person name="Anantharaman K."/>
            <person name="Brown C.T."/>
            <person name="Hug L.A."/>
            <person name="Sharon I."/>
            <person name="Castelle C.J."/>
            <person name="Probst A.J."/>
            <person name="Thomas B.C."/>
            <person name="Singh A."/>
            <person name="Wilkins M.J."/>
            <person name="Karaoz U."/>
            <person name="Brodie E.L."/>
            <person name="Williams K.H."/>
            <person name="Hubbard S.S."/>
            <person name="Banfield J.F."/>
        </authorList>
    </citation>
    <scope>NUCLEOTIDE SEQUENCE [LARGE SCALE GENOMIC DNA]</scope>
</reference>
<dbReference type="Pfam" id="PF04203">
    <property type="entry name" value="Sortase"/>
    <property type="match status" value="1"/>
</dbReference>
<proteinExistence type="predicted"/>
<evidence type="ECO:0000256" key="1">
    <source>
        <dbReference type="ARBA" id="ARBA00022801"/>
    </source>
</evidence>
<accession>A0A1F5DQ66</accession>
<evidence type="ECO:0008006" key="5">
    <source>
        <dbReference type="Google" id="ProtNLM"/>
    </source>
</evidence>
<keyword evidence="2" id="KW-1133">Transmembrane helix</keyword>
<gene>
    <name evidence="3" type="ORF">A2V71_00470</name>
</gene>
<evidence type="ECO:0000313" key="4">
    <source>
        <dbReference type="Proteomes" id="UP000178764"/>
    </source>
</evidence>
<dbReference type="NCBIfam" id="TIGR01076">
    <property type="entry name" value="sortase_fam"/>
    <property type="match status" value="1"/>
</dbReference>
<keyword evidence="2" id="KW-0812">Transmembrane</keyword>